<feature type="compositionally biased region" description="Basic and acidic residues" evidence="1">
    <location>
        <begin position="443"/>
        <end position="454"/>
    </location>
</feature>
<reference evidence="2 3" key="1">
    <citation type="submission" date="2021-05" db="EMBL/GenBank/DDBJ databases">
        <title>Draft Genome Sequences of Clinical Respiratory Isolates of Mycobacterium goodii Recovered in Ireland.</title>
        <authorList>
            <person name="Flanagan P.R."/>
            <person name="Mok S."/>
            <person name="Roycroft E."/>
            <person name="Rogers T.R."/>
            <person name="Fitzgibbon M."/>
        </authorList>
    </citation>
    <scope>NUCLEOTIDE SEQUENCE [LARGE SCALE GENOMIC DNA]</scope>
    <source>
        <strain evidence="2 3">14IE55</strain>
    </source>
</reference>
<keyword evidence="3" id="KW-1185">Reference proteome</keyword>
<dbReference type="Pfam" id="PF13481">
    <property type="entry name" value="AAA_25"/>
    <property type="match status" value="1"/>
</dbReference>
<sequence>MNTPATHAEAGPDDDVKARGLAAIERHRSGAAGSDFKCNPINHTELLRETQWPADDSGPPEPTWPETELASGPNGPLDENTAADDEFERERNWQYQVNTRAQQIRLEREARRLVDDEARPPVEPPPVRSLGTLLAEPDIQASYLVDQLAPTGGRVMLSAQFKAGKSTLVGNLMRALADREPFLDQFDVRHPPRRIALIDTELDNNTLRRWLRDQNIRNHSAVVDVVALRGRVAAFNLIDDRIRAQWAERLRQLECDYLILDCLRPVLDALGLDEHRDAGRFLVAFDALLSEAGIDNALMVQHMGHSNERARGDSRLQDWPDAIWRLVREDDDPGSARFFSAYGRDVDVHEGRLSFTPDTRRLAYAGGSRRDAKTEAALPELITVLAEHAKQSGEGLSGRQIEDAMAGSEHTRNAIRGSSISEYEPQATTQTLRSNETDGDTIDSARRDGSNNRW</sequence>
<evidence type="ECO:0000256" key="1">
    <source>
        <dbReference type="SAM" id="MobiDB-lite"/>
    </source>
</evidence>
<feature type="compositionally biased region" description="Polar residues" evidence="1">
    <location>
        <begin position="416"/>
        <end position="434"/>
    </location>
</feature>
<feature type="region of interest" description="Disordered" evidence="1">
    <location>
        <begin position="27"/>
        <end position="81"/>
    </location>
</feature>
<comment type="caution">
    <text evidence="2">The sequence shown here is derived from an EMBL/GenBank/DDBJ whole genome shotgun (WGS) entry which is preliminary data.</text>
</comment>
<evidence type="ECO:0000313" key="2">
    <source>
        <dbReference type="EMBL" id="MBU8827681.1"/>
    </source>
</evidence>
<name>A0ABS6HZF0_MYCGD</name>
<protein>
    <submittedName>
        <fullName evidence="2">AAA family ATPase</fullName>
    </submittedName>
</protein>
<evidence type="ECO:0000313" key="3">
    <source>
        <dbReference type="Proteomes" id="UP000696413"/>
    </source>
</evidence>
<accession>A0ABS6HZF0</accession>
<organism evidence="2 3">
    <name type="scientific">Mycolicibacterium goodii</name>
    <name type="common">Mycobacterium goodii</name>
    <dbReference type="NCBI Taxonomy" id="134601"/>
    <lineage>
        <taxon>Bacteria</taxon>
        <taxon>Bacillati</taxon>
        <taxon>Actinomycetota</taxon>
        <taxon>Actinomycetes</taxon>
        <taxon>Mycobacteriales</taxon>
        <taxon>Mycobacteriaceae</taxon>
        <taxon>Mycolicibacterium</taxon>
    </lineage>
</organism>
<dbReference type="SUPFAM" id="SSF52540">
    <property type="entry name" value="P-loop containing nucleoside triphosphate hydrolases"/>
    <property type="match status" value="1"/>
</dbReference>
<dbReference type="RefSeq" id="WP_214396297.1">
    <property type="nucleotide sequence ID" value="NZ_JAHBOL010000062.1"/>
</dbReference>
<dbReference type="Proteomes" id="UP000696413">
    <property type="component" value="Unassembled WGS sequence"/>
</dbReference>
<feature type="region of interest" description="Disordered" evidence="1">
    <location>
        <begin position="403"/>
        <end position="454"/>
    </location>
</feature>
<dbReference type="InterPro" id="IPR027417">
    <property type="entry name" value="P-loop_NTPase"/>
</dbReference>
<dbReference type="Gene3D" id="3.40.50.300">
    <property type="entry name" value="P-loop containing nucleotide triphosphate hydrolases"/>
    <property type="match status" value="1"/>
</dbReference>
<dbReference type="EMBL" id="JAHBOM010000051">
    <property type="protein sequence ID" value="MBU8827681.1"/>
    <property type="molecule type" value="Genomic_DNA"/>
</dbReference>
<gene>
    <name evidence="2" type="ORF">KL859_33040</name>
</gene>
<proteinExistence type="predicted"/>